<keyword evidence="1" id="KW-0812">Transmembrane</keyword>
<dbReference type="EMBL" id="CP089984">
    <property type="protein sequence ID" value="WXB14373.1"/>
    <property type="molecule type" value="Genomic_DNA"/>
</dbReference>
<proteinExistence type="predicted"/>
<feature type="transmembrane region" description="Helical" evidence="1">
    <location>
        <begin position="212"/>
        <end position="241"/>
    </location>
</feature>
<evidence type="ECO:0000313" key="2">
    <source>
        <dbReference type="EMBL" id="WXB14373.1"/>
    </source>
</evidence>
<feature type="transmembrane region" description="Helical" evidence="1">
    <location>
        <begin position="453"/>
        <end position="473"/>
    </location>
</feature>
<evidence type="ECO:0000313" key="3">
    <source>
        <dbReference type="Proteomes" id="UP001370348"/>
    </source>
</evidence>
<gene>
    <name evidence="2" type="ORF">LZC94_41925</name>
</gene>
<keyword evidence="1" id="KW-1133">Transmembrane helix</keyword>
<feature type="transmembrane region" description="Helical" evidence="1">
    <location>
        <begin position="424"/>
        <end position="441"/>
    </location>
</feature>
<dbReference type="Proteomes" id="UP001370348">
    <property type="component" value="Chromosome"/>
</dbReference>
<reference evidence="2 3" key="1">
    <citation type="submission" date="2021-12" db="EMBL/GenBank/DDBJ databases">
        <title>Discovery of the Pendulisporaceae a myxobacterial family with distinct sporulation behavior and unique specialized metabolism.</title>
        <authorList>
            <person name="Garcia R."/>
            <person name="Popoff A."/>
            <person name="Bader C.D."/>
            <person name="Loehr J."/>
            <person name="Walesch S."/>
            <person name="Walt C."/>
            <person name="Boldt J."/>
            <person name="Bunk B."/>
            <person name="Haeckl F.J.F.P.J."/>
            <person name="Gunesch A.P."/>
            <person name="Birkelbach J."/>
            <person name="Nuebel U."/>
            <person name="Pietschmann T."/>
            <person name="Bach T."/>
            <person name="Mueller R."/>
        </authorList>
    </citation>
    <scope>NUCLEOTIDE SEQUENCE [LARGE SCALE GENOMIC DNA]</scope>
    <source>
        <strain evidence="2 3">MSr11954</strain>
    </source>
</reference>
<organism evidence="2 3">
    <name type="scientific">Pendulispora albinea</name>
    <dbReference type="NCBI Taxonomy" id="2741071"/>
    <lineage>
        <taxon>Bacteria</taxon>
        <taxon>Pseudomonadati</taxon>
        <taxon>Myxococcota</taxon>
        <taxon>Myxococcia</taxon>
        <taxon>Myxococcales</taxon>
        <taxon>Sorangiineae</taxon>
        <taxon>Pendulisporaceae</taxon>
        <taxon>Pendulispora</taxon>
    </lineage>
</organism>
<feature type="transmembrane region" description="Helical" evidence="1">
    <location>
        <begin position="346"/>
        <end position="363"/>
    </location>
</feature>
<evidence type="ECO:0008006" key="4">
    <source>
        <dbReference type="Google" id="ProtNLM"/>
    </source>
</evidence>
<name>A0ABZ2LU16_9BACT</name>
<sequence length="608" mass="67757">MNPLFAKMDLLFSRARQRLPRWSPDVLACLVIVAIGYVYLAPASHDLFDPRSDRMIGDDTDLIGLSWQYRVIVDTLLHAPSRLLYGAIYTENVNAPLGAPLWMPWIERILVPILTPITNDANLPTAVAWALMAINGASAYVFGRIVKWPRLVCLAAGICFAYNNFTRARANVHTALIGAFGIALIFIALELLSNRDFMTPERKRRSMTWASLALLAACFSAHYYLIIFIVLSPFFFLYFLLRGRSSRLPLLRSLGRLVVCSLPAVVFLGWNFMMPVPSEYKSSMGAPEIRPENASYLRGFGSHPIDYLGFDVKLGSNDWLKPRVKFSEAIQKDLAGSNLHERSNGIRWSLLAVLAAATVAYVWPKLPRASERRSNQLRGLFLLLAIACFLFSLSPQGLKSFDEELGPSLFIFKLIPVFRVPSRFGILAQFSVIVVAGEFLASSMRRWTPRRPMLNGAVGLLCVAGAVIDYAPLNPVMTAGFAPIRQELVPPSGECGMGISLPYTIYAYWLYQQTRGTNCRLMIPSSDMRSEAALQTFNGQRQWGPAKAKEFASFARCTGMDWVVFTSEIGVPAREAICKDLGWTFVAADECRSPGIAPRKKRVLECVP</sequence>
<keyword evidence="3" id="KW-1185">Reference proteome</keyword>
<protein>
    <recommendedName>
        <fullName evidence="4">Glycosyltransferase RgtA/B/C/D-like domain-containing protein</fullName>
    </recommendedName>
</protein>
<feature type="transmembrane region" description="Helical" evidence="1">
    <location>
        <begin position="172"/>
        <end position="192"/>
    </location>
</feature>
<feature type="transmembrane region" description="Helical" evidence="1">
    <location>
        <begin position="253"/>
        <end position="273"/>
    </location>
</feature>
<accession>A0ABZ2LU16</accession>
<keyword evidence="1" id="KW-0472">Membrane</keyword>
<evidence type="ECO:0000256" key="1">
    <source>
        <dbReference type="SAM" id="Phobius"/>
    </source>
</evidence>
<dbReference type="RefSeq" id="WP_394823993.1">
    <property type="nucleotide sequence ID" value="NZ_CP089984.1"/>
</dbReference>
<feature type="transmembrane region" description="Helical" evidence="1">
    <location>
        <begin position="21"/>
        <end position="40"/>
    </location>
</feature>
<feature type="transmembrane region" description="Helical" evidence="1">
    <location>
        <begin position="375"/>
        <end position="393"/>
    </location>
</feature>